<protein>
    <submittedName>
        <fullName evidence="4">Flagella synthesis protein FlgN</fullName>
    </submittedName>
</protein>
<organism evidence="4 5">
    <name type="scientific">Vibrio cincinnatiensis DSM 19608</name>
    <dbReference type="NCBI Taxonomy" id="1123491"/>
    <lineage>
        <taxon>Bacteria</taxon>
        <taxon>Pseudomonadati</taxon>
        <taxon>Pseudomonadota</taxon>
        <taxon>Gammaproteobacteria</taxon>
        <taxon>Vibrionales</taxon>
        <taxon>Vibrionaceae</taxon>
        <taxon>Vibrio</taxon>
    </lineage>
</organism>
<name>A0A1T4MLB2_VIBCI</name>
<dbReference type="Proteomes" id="UP000190834">
    <property type="component" value="Unassembled WGS sequence"/>
</dbReference>
<evidence type="ECO:0000313" key="5">
    <source>
        <dbReference type="Proteomes" id="UP000190834"/>
    </source>
</evidence>
<keyword evidence="4" id="KW-0282">Flagellum</keyword>
<comment type="function">
    <text evidence="1">Required for the efficient initiation of filament assembly.</text>
</comment>
<dbReference type="AlphaFoldDB" id="A0A1T4MLB2"/>
<dbReference type="OrthoDB" id="5900563at2"/>
<dbReference type="InterPro" id="IPR007809">
    <property type="entry name" value="FlgN-like"/>
</dbReference>
<keyword evidence="4" id="KW-0966">Cell projection</keyword>
<dbReference type="SUPFAM" id="SSF140566">
    <property type="entry name" value="FlgN-like"/>
    <property type="match status" value="1"/>
</dbReference>
<dbReference type="InterPro" id="IPR036679">
    <property type="entry name" value="FlgN-like_sf"/>
</dbReference>
<accession>A0A1T4MLB2</accession>
<reference evidence="5" key="1">
    <citation type="submission" date="2017-02" db="EMBL/GenBank/DDBJ databases">
        <authorList>
            <person name="Varghese N."/>
            <person name="Submissions S."/>
        </authorList>
    </citation>
    <scope>NUCLEOTIDE SEQUENCE [LARGE SCALE GENOMIC DNA]</scope>
    <source>
        <strain evidence="5">DSM 19608</strain>
    </source>
</reference>
<gene>
    <name evidence="4" type="ORF">SAMN02745782_01050</name>
</gene>
<dbReference type="Gene3D" id="1.20.58.300">
    <property type="entry name" value="FlgN-like"/>
    <property type="match status" value="1"/>
</dbReference>
<evidence type="ECO:0000256" key="2">
    <source>
        <dbReference type="ARBA" id="ARBA00007703"/>
    </source>
</evidence>
<dbReference type="GO" id="GO:0044780">
    <property type="term" value="P:bacterial-type flagellum assembly"/>
    <property type="evidence" value="ECO:0007669"/>
    <property type="project" value="InterPro"/>
</dbReference>
<dbReference type="STRING" id="1123491.SAMN02745782_01050"/>
<comment type="similarity">
    <text evidence="2">Belongs to the FlgN family.</text>
</comment>
<evidence type="ECO:0000256" key="3">
    <source>
        <dbReference type="ARBA" id="ARBA00022795"/>
    </source>
</evidence>
<dbReference type="Pfam" id="PF05130">
    <property type="entry name" value="FlgN"/>
    <property type="match status" value="1"/>
</dbReference>
<dbReference type="EMBL" id="FUXB01000004">
    <property type="protein sequence ID" value="SJZ67870.1"/>
    <property type="molecule type" value="Genomic_DNA"/>
</dbReference>
<dbReference type="RefSeq" id="WP_078925419.1">
    <property type="nucleotide sequence ID" value="NZ_FUXB01000004.1"/>
</dbReference>
<keyword evidence="5" id="KW-1185">Reference proteome</keyword>
<proteinExistence type="inferred from homology"/>
<sequence>MAVLKDLIEFQLKNAEELSALLDQEKRAITSRISADIEAIAKKKITLVNQLQQTDQRISRHPDVKSLTADDHLHNLMNQIRSIVHDCQQANNINGEALARAQLSFNKLNNLMQQSHGKIGMTYNATGQTHTISTLGTNLKA</sequence>
<evidence type="ECO:0000256" key="1">
    <source>
        <dbReference type="ARBA" id="ARBA00002397"/>
    </source>
</evidence>
<dbReference type="GeneID" id="70582983"/>
<keyword evidence="3" id="KW-1005">Bacterial flagellum biogenesis</keyword>
<evidence type="ECO:0000313" key="4">
    <source>
        <dbReference type="EMBL" id="SJZ67870.1"/>
    </source>
</evidence>
<keyword evidence="4" id="KW-0969">Cilium</keyword>